<keyword evidence="3" id="KW-0964">Secreted</keyword>
<dbReference type="GO" id="GO:0005576">
    <property type="term" value="C:extracellular region"/>
    <property type="evidence" value="ECO:0007669"/>
    <property type="project" value="UniProtKB-SubCell"/>
</dbReference>
<evidence type="ECO:0000256" key="2">
    <source>
        <dbReference type="ARBA" id="ARBA00007664"/>
    </source>
</evidence>
<dbReference type="AlphaFoldDB" id="A0A0M9A9Z8"/>
<feature type="domain" description="Peptidase S1" evidence="10">
    <location>
        <begin position="62"/>
        <end position="296"/>
    </location>
</feature>
<keyword evidence="11" id="KW-0472">Membrane</keyword>
<organism evidence="11 12">
    <name type="scientific">Melipona quadrifasciata</name>
    <dbReference type="NCBI Taxonomy" id="166423"/>
    <lineage>
        <taxon>Eukaryota</taxon>
        <taxon>Metazoa</taxon>
        <taxon>Ecdysozoa</taxon>
        <taxon>Arthropoda</taxon>
        <taxon>Hexapoda</taxon>
        <taxon>Insecta</taxon>
        <taxon>Pterygota</taxon>
        <taxon>Neoptera</taxon>
        <taxon>Endopterygota</taxon>
        <taxon>Hymenoptera</taxon>
        <taxon>Apocrita</taxon>
        <taxon>Aculeata</taxon>
        <taxon>Apoidea</taxon>
        <taxon>Anthophila</taxon>
        <taxon>Apidae</taxon>
        <taxon>Melipona</taxon>
    </lineage>
</organism>
<evidence type="ECO:0000256" key="5">
    <source>
        <dbReference type="ARBA" id="ARBA00022801"/>
    </source>
</evidence>
<dbReference type="InterPro" id="IPR001314">
    <property type="entry name" value="Peptidase_S1A"/>
</dbReference>
<dbReference type="PROSITE" id="PS50240">
    <property type="entry name" value="TRYPSIN_DOM"/>
    <property type="match status" value="1"/>
</dbReference>
<dbReference type="InterPro" id="IPR018114">
    <property type="entry name" value="TRYPSIN_HIS"/>
</dbReference>
<evidence type="ECO:0000256" key="7">
    <source>
        <dbReference type="ARBA" id="ARBA00023157"/>
    </source>
</evidence>
<evidence type="ECO:0000256" key="6">
    <source>
        <dbReference type="ARBA" id="ARBA00022825"/>
    </source>
</evidence>
<evidence type="ECO:0000259" key="10">
    <source>
        <dbReference type="PROSITE" id="PS50240"/>
    </source>
</evidence>
<evidence type="ECO:0000256" key="9">
    <source>
        <dbReference type="SAM" id="MobiDB-lite"/>
    </source>
</evidence>
<dbReference type="STRING" id="166423.A0A0M9A9Z8"/>
<keyword evidence="5" id="KW-0378">Hydrolase</keyword>
<feature type="compositionally biased region" description="Basic and acidic residues" evidence="9">
    <location>
        <begin position="1"/>
        <end position="15"/>
    </location>
</feature>
<dbReference type="FunFam" id="2.40.10.10:FF:000047">
    <property type="entry name" value="Trypsin eta"/>
    <property type="match status" value="1"/>
</dbReference>
<dbReference type="Gene3D" id="2.40.10.10">
    <property type="entry name" value="Trypsin-like serine proteases"/>
    <property type="match status" value="1"/>
</dbReference>
<gene>
    <name evidence="11" type="ORF">WN51_08424</name>
</gene>
<dbReference type="SUPFAM" id="SSF50494">
    <property type="entry name" value="Trypsin-like serine proteases"/>
    <property type="match status" value="1"/>
</dbReference>
<keyword evidence="12" id="KW-1185">Reference proteome</keyword>
<dbReference type="InterPro" id="IPR009003">
    <property type="entry name" value="Peptidase_S1_PA"/>
</dbReference>
<evidence type="ECO:0000256" key="3">
    <source>
        <dbReference type="ARBA" id="ARBA00022525"/>
    </source>
</evidence>
<evidence type="ECO:0000313" key="11">
    <source>
        <dbReference type="EMBL" id="KOX80247.1"/>
    </source>
</evidence>
<protein>
    <recommendedName>
        <fullName evidence="8">chymotrypsin</fullName>
        <ecNumber evidence="8">3.4.21.1</ecNumber>
    </recommendedName>
</protein>
<evidence type="ECO:0000256" key="4">
    <source>
        <dbReference type="ARBA" id="ARBA00022670"/>
    </source>
</evidence>
<dbReference type="OrthoDB" id="10059102at2759"/>
<evidence type="ECO:0000313" key="12">
    <source>
        <dbReference type="Proteomes" id="UP000053105"/>
    </source>
</evidence>
<accession>A0A0M9A9Z8</accession>
<evidence type="ECO:0000256" key="1">
    <source>
        <dbReference type="ARBA" id="ARBA00004239"/>
    </source>
</evidence>
<dbReference type="SMART" id="SM00020">
    <property type="entry name" value="Tryp_SPc"/>
    <property type="match status" value="1"/>
</dbReference>
<evidence type="ECO:0000256" key="8">
    <source>
        <dbReference type="ARBA" id="ARBA00044036"/>
    </source>
</evidence>
<proteinExistence type="inferred from homology"/>
<comment type="similarity">
    <text evidence="2">Belongs to the peptidase S1 family.</text>
</comment>
<dbReference type="GO" id="GO:0016485">
    <property type="term" value="P:protein processing"/>
    <property type="evidence" value="ECO:0007669"/>
    <property type="project" value="UniProtKB-ARBA"/>
</dbReference>
<name>A0A0M9A9Z8_9HYME</name>
<comment type="subcellular location">
    <subcellularLocation>
        <location evidence="1">Secreted</location>
        <location evidence="1">Extracellular space</location>
    </subcellularLocation>
</comment>
<dbReference type="CDD" id="cd00190">
    <property type="entry name" value="Tryp_SPc"/>
    <property type="match status" value="1"/>
</dbReference>
<dbReference type="PROSITE" id="PS00134">
    <property type="entry name" value="TRYPSIN_HIS"/>
    <property type="match status" value="1"/>
</dbReference>
<dbReference type="PANTHER" id="PTHR24276">
    <property type="entry name" value="POLYSERASE-RELATED"/>
    <property type="match status" value="1"/>
</dbReference>
<dbReference type="EC" id="3.4.21.1" evidence="8"/>
<dbReference type="InterPro" id="IPR043504">
    <property type="entry name" value="Peptidase_S1_PA_chymotrypsin"/>
</dbReference>
<dbReference type="EMBL" id="KQ435706">
    <property type="protein sequence ID" value="KOX80247.1"/>
    <property type="molecule type" value="Genomic_DNA"/>
</dbReference>
<dbReference type="PRINTS" id="PR00722">
    <property type="entry name" value="CHYMOTRYPSIN"/>
</dbReference>
<dbReference type="InterPro" id="IPR050430">
    <property type="entry name" value="Peptidase_S1"/>
</dbReference>
<dbReference type="GO" id="GO:0004252">
    <property type="term" value="F:serine-type endopeptidase activity"/>
    <property type="evidence" value="ECO:0007669"/>
    <property type="project" value="UniProtKB-EC"/>
</dbReference>
<keyword evidence="4 11" id="KW-0645">Protease</keyword>
<keyword evidence="7" id="KW-1015">Disulfide bond</keyword>
<dbReference type="PANTHER" id="PTHR24276:SF91">
    <property type="entry name" value="AT26814P-RELATED"/>
    <property type="match status" value="1"/>
</dbReference>
<dbReference type="Proteomes" id="UP000053105">
    <property type="component" value="Unassembled WGS sequence"/>
</dbReference>
<sequence>MHFTSEDMKEKGTDHKHNRINKINYKRKRSFVPLSPTAQENETNVDPKLMVKRTPYNLHGRIVNGTKAALRQFPYQVSLRETHNLEHFCGGSLIAERTVLTAAHCMFDDAGDQVQPWRITVVAGNLKISQLSETGQKRGVENVHVHAEFNSKTLENDIALLALKVPFKLTPEVNAVPLADNSPVPDTICQVAGWGYPAEDYPVTSENLMYVDLPLLSHATCKRLLENITDFPPGMLCAGYMEGQKDACQGDSGGGMICNGILTGVVSGGDGCARPRTPGVYTDVNYYKQWIATRSSVSTQATEISFEKQGSGSEKSHLNRLIIKRYASVHIFELVPNFAVFSTVFGSRYSVFTKIPNDVKVAKFQNHLNPMSEVRKSGGFGWSLRGGLFAVRDIKTSQKLHDLYPNCLLQIRNNQRTLTRKLCTESSFIANLDTKAMCAEGYQTTHVNGLENVSLQEYTQIADLEHYCFFFALQVISANLKQYFDDSCIIQVEVEWDRCWSDSDIRRSHKDIYDSFARDYLCNTLVTLKGLTFYGQLELFHS</sequence>
<dbReference type="Pfam" id="PF00089">
    <property type="entry name" value="Trypsin"/>
    <property type="match status" value="1"/>
</dbReference>
<dbReference type="InterPro" id="IPR001254">
    <property type="entry name" value="Trypsin_dom"/>
</dbReference>
<keyword evidence="6" id="KW-0720">Serine protease</keyword>
<keyword evidence="11" id="KW-0812">Transmembrane</keyword>
<feature type="region of interest" description="Disordered" evidence="9">
    <location>
        <begin position="1"/>
        <end position="22"/>
    </location>
</feature>
<reference evidence="11 12" key="1">
    <citation type="submission" date="2015-07" db="EMBL/GenBank/DDBJ databases">
        <title>The genome of Melipona quadrifasciata.</title>
        <authorList>
            <person name="Pan H."/>
            <person name="Kapheim K."/>
        </authorList>
    </citation>
    <scope>NUCLEOTIDE SEQUENCE [LARGE SCALE GENOMIC DNA]</scope>
    <source>
        <strain evidence="11">0111107301</strain>
        <tissue evidence="11">Whole body</tissue>
    </source>
</reference>